<dbReference type="EMBL" id="BSXT01002949">
    <property type="protein sequence ID" value="GMF51783.1"/>
    <property type="molecule type" value="Genomic_DNA"/>
</dbReference>
<proteinExistence type="predicted"/>
<dbReference type="AlphaFoldDB" id="A0A9W6Y3E4"/>
<dbReference type="Proteomes" id="UP001165121">
    <property type="component" value="Unassembled WGS sequence"/>
</dbReference>
<name>A0A9W6Y3E4_9STRA</name>
<accession>A0A9W6Y3E4</accession>
<keyword evidence="2" id="KW-1185">Reference proteome</keyword>
<organism evidence="1 2">
    <name type="scientific">Phytophthora fragariaefolia</name>
    <dbReference type="NCBI Taxonomy" id="1490495"/>
    <lineage>
        <taxon>Eukaryota</taxon>
        <taxon>Sar</taxon>
        <taxon>Stramenopiles</taxon>
        <taxon>Oomycota</taxon>
        <taxon>Peronosporomycetes</taxon>
        <taxon>Peronosporales</taxon>
        <taxon>Peronosporaceae</taxon>
        <taxon>Phytophthora</taxon>
    </lineage>
</organism>
<reference evidence="1" key="1">
    <citation type="submission" date="2023-04" db="EMBL/GenBank/DDBJ databases">
        <title>Phytophthora fragariaefolia NBRC 109709.</title>
        <authorList>
            <person name="Ichikawa N."/>
            <person name="Sato H."/>
            <person name="Tonouchi N."/>
        </authorList>
    </citation>
    <scope>NUCLEOTIDE SEQUENCE</scope>
    <source>
        <strain evidence="1">NBRC 109709</strain>
    </source>
</reference>
<evidence type="ECO:0000313" key="1">
    <source>
        <dbReference type="EMBL" id="GMF51783.1"/>
    </source>
</evidence>
<gene>
    <name evidence="1" type="ORF">Pfra01_002105200</name>
</gene>
<evidence type="ECO:0000313" key="2">
    <source>
        <dbReference type="Proteomes" id="UP001165121"/>
    </source>
</evidence>
<protein>
    <submittedName>
        <fullName evidence="1">Unnamed protein product</fullName>
    </submittedName>
</protein>
<comment type="caution">
    <text evidence="1">The sequence shown here is derived from an EMBL/GenBank/DDBJ whole genome shotgun (WGS) entry which is preliminary data.</text>
</comment>
<sequence length="114" mass="13118">MLVWLDWKYSAFKWIGSSPWREIERKVKKRAAETPAQQQQRKAVRNQKRVERMVDVSDKVSGLASAILERVDFTDADIAFMGDAQHLPTILTLHWPITIVVLLIQVDSSSVTRN</sequence>